<dbReference type="EMBL" id="JAGXEW010000017">
    <property type="protein sequence ID" value="KAK1162061.1"/>
    <property type="molecule type" value="Genomic_DNA"/>
</dbReference>
<feature type="domain" description="Chemokine interleukin-8-like" evidence="3">
    <location>
        <begin position="35"/>
        <end position="92"/>
    </location>
</feature>
<dbReference type="AlphaFoldDB" id="A0AAD8G1W3"/>
<dbReference type="InterPro" id="IPR036048">
    <property type="entry name" value="Interleukin_8-like_sf"/>
</dbReference>
<keyword evidence="2" id="KW-0732">Signal</keyword>
<accession>A0AAD8G1W3</accession>
<reference evidence="4" key="1">
    <citation type="submission" date="2022-02" db="EMBL/GenBank/DDBJ databases">
        <title>Atlantic sturgeon de novo genome assembly.</title>
        <authorList>
            <person name="Stock M."/>
            <person name="Klopp C."/>
            <person name="Guiguen Y."/>
            <person name="Cabau C."/>
            <person name="Parinello H."/>
            <person name="Santidrian Yebra-Pimentel E."/>
            <person name="Kuhl H."/>
            <person name="Dirks R.P."/>
            <person name="Guessner J."/>
            <person name="Wuertz S."/>
            <person name="Du K."/>
            <person name="Schartl M."/>
        </authorList>
    </citation>
    <scope>NUCLEOTIDE SEQUENCE</scope>
    <source>
        <strain evidence="4">STURGEONOMICS-FGT-2020</strain>
        <tissue evidence="4">Whole blood</tissue>
    </source>
</reference>
<dbReference type="SUPFAM" id="SSF54117">
    <property type="entry name" value="Interleukin 8-like chemokines"/>
    <property type="match status" value="1"/>
</dbReference>
<gene>
    <name evidence="4" type="ORF">AOXY_G18345</name>
</gene>
<protein>
    <recommendedName>
        <fullName evidence="3">Chemokine interleukin-8-like domain-containing protein</fullName>
    </recommendedName>
</protein>
<evidence type="ECO:0000256" key="2">
    <source>
        <dbReference type="SAM" id="SignalP"/>
    </source>
</evidence>
<dbReference type="GO" id="GO:0005615">
    <property type="term" value="C:extracellular space"/>
    <property type="evidence" value="ECO:0007669"/>
    <property type="project" value="UniProtKB-KW"/>
</dbReference>
<dbReference type="InterPro" id="IPR001811">
    <property type="entry name" value="Chemokine_IL8-like_dom"/>
</dbReference>
<comment type="caution">
    <text evidence="4">The sequence shown here is derived from an EMBL/GenBank/DDBJ whole genome shotgun (WGS) entry which is preliminary data.</text>
</comment>
<evidence type="ECO:0000313" key="4">
    <source>
        <dbReference type="EMBL" id="KAK1162061.1"/>
    </source>
</evidence>
<evidence type="ECO:0000259" key="3">
    <source>
        <dbReference type="SMART" id="SM00199"/>
    </source>
</evidence>
<evidence type="ECO:0000313" key="5">
    <source>
        <dbReference type="Proteomes" id="UP001230051"/>
    </source>
</evidence>
<evidence type="ECO:0000256" key="1">
    <source>
        <dbReference type="ARBA" id="ARBA00022514"/>
    </source>
</evidence>
<keyword evidence="5" id="KW-1185">Reference proteome</keyword>
<dbReference type="SMART" id="SM00199">
    <property type="entry name" value="SCY"/>
    <property type="match status" value="1"/>
</dbReference>
<dbReference type="Pfam" id="PF00048">
    <property type="entry name" value="IL8"/>
    <property type="match status" value="1"/>
</dbReference>
<dbReference type="Proteomes" id="UP001230051">
    <property type="component" value="Unassembled WGS sequence"/>
</dbReference>
<dbReference type="GO" id="GO:0008009">
    <property type="term" value="F:chemokine activity"/>
    <property type="evidence" value="ECO:0007669"/>
    <property type="project" value="InterPro"/>
</dbReference>
<dbReference type="GO" id="GO:0006955">
    <property type="term" value="P:immune response"/>
    <property type="evidence" value="ECO:0007669"/>
    <property type="project" value="InterPro"/>
</dbReference>
<sequence length="95" mass="10847">MTKMISYKALLLATLLLALCLQAAKSQPRSVNHSKQICSCKVMKAKEIKMKIESFFHSSGCTRKVVVFRTKRGLQFCADPKEDWVKKLIQKLSEK</sequence>
<dbReference type="InterPro" id="IPR039809">
    <property type="entry name" value="Chemokine_b/g/d"/>
</dbReference>
<feature type="signal peptide" evidence="2">
    <location>
        <begin position="1"/>
        <end position="26"/>
    </location>
</feature>
<name>A0AAD8G1W3_ACIOX</name>
<dbReference type="PANTHER" id="PTHR12015">
    <property type="entry name" value="SMALL INDUCIBLE CYTOKINE A"/>
    <property type="match status" value="1"/>
</dbReference>
<proteinExistence type="predicted"/>
<keyword evidence="1" id="KW-0202">Cytokine</keyword>
<feature type="chain" id="PRO_5042223506" description="Chemokine interleukin-8-like domain-containing protein" evidence="2">
    <location>
        <begin position="27"/>
        <end position="95"/>
    </location>
</feature>
<organism evidence="4 5">
    <name type="scientific">Acipenser oxyrinchus oxyrinchus</name>
    <dbReference type="NCBI Taxonomy" id="40147"/>
    <lineage>
        <taxon>Eukaryota</taxon>
        <taxon>Metazoa</taxon>
        <taxon>Chordata</taxon>
        <taxon>Craniata</taxon>
        <taxon>Vertebrata</taxon>
        <taxon>Euteleostomi</taxon>
        <taxon>Actinopterygii</taxon>
        <taxon>Chondrostei</taxon>
        <taxon>Acipenseriformes</taxon>
        <taxon>Acipenseridae</taxon>
        <taxon>Acipenser</taxon>
    </lineage>
</organism>
<dbReference type="Gene3D" id="2.40.50.40">
    <property type="match status" value="1"/>
</dbReference>